<keyword evidence="2" id="KW-1185">Reference proteome</keyword>
<evidence type="ECO:0000313" key="2">
    <source>
        <dbReference type="Proteomes" id="UP001500752"/>
    </source>
</evidence>
<name>A0ABP7CE27_9MICC</name>
<protein>
    <submittedName>
        <fullName evidence="1">Uncharacterized protein</fullName>
    </submittedName>
</protein>
<dbReference type="Proteomes" id="UP001500752">
    <property type="component" value="Unassembled WGS sequence"/>
</dbReference>
<organism evidence="1 2">
    <name type="scientific">Arthrobacter ginkgonis</name>
    <dbReference type="NCBI Taxonomy" id="1630594"/>
    <lineage>
        <taxon>Bacteria</taxon>
        <taxon>Bacillati</taxon>
        <taxon>Actinomycetota</taxon>
        <taxon>Actinomycetes</taxon>
        <taxon>Micrococcales</taxon>
        <taxon>Micrococcaceae</taxon>
        <taxon>Arthrobacter</taxon>
    </lineage>
</organism>
<dbReference type="EMBL" id="BAABEO010000019">
    <property type="protein sequence ID" value="GAA3688648.1"/>
    <property type="molecule type" value="Genomic_DNA"/>
</dbReference>
<evidence type="ECO:0000313" key="1">
    <source>
        <dbReference type="EMBL" id="GAA3688648.1"/>
    </source>
</evidence>
<sequence length="73" mass="7306">MLVTQASRIAWTTRGGGGEARMGAGAVLDISGRGGFWAVPAPGGPSGRAEGAPPFPWFASACFASIPAAMLVM</sequence>
<accession>A0ABP7CE27</accession>
<reference evidence="2" key="1">
    <citation type="journal article" date="2019" name="Int. J. Syst. Evol. Microbiol.">
        <title>The Global Catalogue of Microorganisms (GCM) 10K type strain sequencing project: providing services to taxonomists for standard genome sequencing and annotation.</title>
        <authorList>
            <consortium name="The Broad Institute Genomics Platform"/>
            <consortium name="The Broad Institute Genome Sequencing Center for Infectious Disease"/>
            <person name="Wu L."/>
            <person name="Ma J."/>
        </authorList>
    </citation>
    <scope>NUCLEOTIDE SEQUENCE [LARGE SCALE GENOMIC DNA]</scope>
    <source>
        <strain evidence="2">JCM 30742</strain>
    </source>
</reference>
<comment type="caution">
    <text evidence="1">The sequence shown here is derived from an EMBL/GenBank/DDBJ whole genome shotgun (WGS) entry which is preliminary data.</text>
</comment>
<gene>
    <name evidence="1" type="ORF">GCM10023081_27470</name>
</gene>
<proteinExistence type="predicted"/>